<dbReference type="CDD" id="cd08977">
    <property type="entry name" value="SusD"/>
    <property type="match status" value="1"/>
</dbReference>
<evidence type="ECO:0000259" key="6">
    <source>
        <dbReference type="Pfam" id="PF07980"/>
    </source>
</evidence>
<comment type="subcellular location">
    <subcellularLocation>
        <location evidence="1">Cell outer membrane</location>
    </subcellularLocation>
</comment>
<evidence type="ECO:0000256" key="5">
    <source>
        <dbReference type="ARBA" id="ARBA00023237"/>
    </source>
</evidence>
<evidence type="ECO:0000256" key="3">
    <source>
        <dbReference type="ARBA" id="ARBA00022729"/>
    </source>
</evidence>
<dbReference type="Proteomes" id="UP000077667">
    <property type="component" value="Chromosome"/>
</dbReference>
<evidence type="ECO:0000313" key="9">
    <source>
        <dbReference type="Proteomes" id="UP000077667"/>
    </source>
</evidence>
<keyword evidence="9" id="KW-1185">Reference proteome</keyword>
<dbReference type="InterPro" id="IPR011990">
    <property type="entry name" value="TPR-like_helical_dom_sf"/>
</dbReference>
<evidence type="ECO:0000313" key="8">
    <source>
        <dbReference type="EMBL" id="ANH83805.1"/>
    </source>
</evidence>
<dbReference type="Gene3D" id="1.25.40.390">
    <property type="match status" value="1"/>
</dbReference>
<protein>
    <recommendedName>
        <fullName evidence="10">Carbohydrate-binding protein SusD</fullName>
    </recommendedName>
</protein>
<dbReference type="Pfam" id="PF07980">
    <property type="entry name" value="SusD_RagB"/>
    <property type="match status" value="1"/>
</dbReference>
<evidence type="ECO:0008006" key="10">
    <source>
        <dbReference type="Google" id="ProtNLM"/>
    </source>
</evidence>
<keyword evidence="3" id="KW-0732">Signal</keyword>
<gene>
    <name evidence="8" type="ORF">A8C56_08780</name>
</gene>
<dbReference type="Pfam" id="PF14322">
    <property type="entry name" value="SusD-like_3"/>
    <property type="match status" value="1"/>
</dbReference>
<evidence type="ECO:0000259" key="7">
    <source>
        <dbReference type="Pfam" id="PF14322"/>
    </source>
</evidence>
<feature type="domain" description="SusD-like N-terminal" evidence="7">
    <location>
        <begin position="25"/>
        <end position="231"/>
    </location>
</feature>
<accession>A0A1A9I8Y7</accession>
<reference evidence="8 9" key="1">
    <citation type="submission" date="2016-05" db="EMBL/GenBank/DDBJ databases">
        <title>Niabella ginsenosidivorans BS26 whole genome sequencing.</title>
        <authorList>
            <person name="Im W.T."/>
            <person name="Siddiqi M.Z."/>
        </authorList>
    </citation>
    <scope>NUCLEOTIDE SEQUENCE [LARGE SCALE GENOMIC DNA]</scope>
    <source>
        <strain evidence="8 9">BS26</strain>
    </source>
</reference>
<keyword evidence="5" id="KW-0998">Cell outer membrane</keyword>
<dbReference type="SUPFAM" id="SSF48452">
    <property type="entry name" value="TPR-like"/>
    <property type="match status" value="1"/>
</dbReference>
<name>A0A1A9I8Y7_9BACT</name>
<comment type="similarity">
    <text evidence="2">Belongs to the SusD family.</text>
</comment>
<dbReference type="AlphaFoldDB" id="A0A1A9I8Y7"/>
<dbReference type="EMBL" id="CP015772">
    <property type="protein sequence ID" value="ANH83805.1"/>
    <property type="molecule type" value="Genomic_DNA"/>
</dbReference>
<dbReference type="RefSeq" id="WP_067761794.1">
    <property type="nucleotide sequence ID" value="NZ_CP015772.1"/>
</dbReference>
<dbReference type="InterPro" id="IPR012944">
    <property type="entry name" value="SusD_RagB_dom"/>
</dbReference>
<dbReference type="GO" id="GO:0009279">
    <property type="term" value="C:cell outer membrane"/>
    <property type="evidence" value="ECO:0007669"/>
    <property type="project" value="UniProtKB-SubCell"/>
</dbReference>
<dbReference type="STRING" id="1176587.A8C56_08780"/>
<evidence type="ECO:0000256" key="4">
    <source>
        <dbReference type="ARBA" id="ARBA00023136"/>
    </source>
</evidence>
<dbReference type="OrthoDB" id="993981at2"/>
<dbReference type="PROSITE" id="PS51257">
    <property type="entry name" value="PROKAR_LIPOPROTEIN"/>
    <property type="match status" value="1"/>
</dbReference>
<proteinExistence type="inferred from homology"/>
<dbReference type="InterPro" id="IPR033985">
    <property type="entry name" value="SusD-like_N"/>
</dbReference>
<evidence type="ECO:0000256" key="1">
    <source>
        <dbReference type="ARBA" id="ARBA00004442"/>
    </source>
</evidence>
<evidence type="ECO:0000256" key="2">
    <source>
        <dbReference type="ARBA" id="ARBA00006275"/>
    </source>
</evidence>
<keyword evidence="4" id="KW-0472">Membrane</keyword>
<feature type="domain" description="RagB/SusD" evidence="6">
    <location>
        <begin position="352"/>
        <end position="512"/>
    </location>
</feature>
<dbReference type="KEGG" id="nia:A8C56_08780"/>
<sequence length="512" mass="56862">MQKIIYYTIAALVIAGGLSGCKKGFLDQHNPNSVAVDKAFQSEADITNGVYGVYQALRSSNCIGEGANTWTDDRSDDINTTDNQSNNGEPFQFTAFNLGAGNIYLQNHWTALYVPISRANQILSVIDNITFASGATKAQYIGELKFVRALMYFNLVSEFGGVPLVTEKQKLTSKEEVDALTIRESPENVYNQIIADLKDALNSGLPEVQPAAGKGRASLQAINGLLGQVYLRKGATLGGSDAAADFNNAKKYLLDCYNQKTFDALQDIPYTDVFDVNKKTTCPEIIFQIPYIQGDQNYSSGKARGYQVKGEKLISQYVTTSISGGEMTPDLVKEFETGDLRTDYSIKYVPANLGYYITKFRDASDAAGALGYGGNDWIILRYADIILNLAEVSLYLNDEPGAIRYLDMVRARASRPLYATMKGDAIYAARYPSLKLAILHERRVELAFEHHRWHDLTRFFNPGELVTYFKAKSQSDYGNSPLSNITTKDWYFPVPLNEVKINPEKMPQNPGY</sequence>
<organism evidence="8 9">
    <name type="scientific">Niabella ginsenosidivorans</name>
    <dbReference type="NCBI Taxonomy" id="1176587"/>
    <lineage>
        <taxon>Bacteria</taxon>
        <taxon>Pseudomonadati</taxon>
        <taxon>Bacteroidota</taxon>
        <taxon>Chitinophagia</taxon>
        <taxon>Chitinophagales</taxon>
        <taxon>Chitinophagaceae</taxon>
        <taxon>Niabella</taxon>
    </lineage>
</organism>